<dbReference type="OrthoDB" id="6028447at2"/>
<reference evidence="2" key="1">
    <citation type="submission" date="2016-10" db="EMBL/GenBank/DDBJ databases">
        <authorList>
            <person name="Varghese N."/>
            <person name="Submissions S."/>
        </authorList>
    </citation>
    <scope>NUCLEOTIDE SEQUENCE [LARGE SCALE GENOMIC DNA]</scope>
    <source>
        <strain evidence="2">DSM 11526</strain>
    </source>
</reference>
<keyword evidence="2" id="KW-1185">Reference proteome</keyword>
<proteinExistence type="predicted"/>
<gene>
    <name evidence="1" type="ORF">SAMN02745729_1269</name>
</gene>
<protein>
    <submittedName>
        <fullName evidence="1">Uncharacterized protein</fullName>
    </submittedName>
</protein>
<organism evidence="1 2">
    <name type="scientific">Marinobacterium iners DSM 11526</name>
    <dbReference type="NCBI Taxonomy" id="1122198"/>
    <lineage>
        <taxon>Bacteria</taxon>
        <taxon>Pseudomonadati</taxon>
        <taxon>Pseudomonadota</taxon>
        <taxon>Gammaproteobacteria</taxon>
        <taxon>Oceanospirillales</taxon>
        <taxon>Oceanospirillaceae</taxon>
        <taxon>Marinobacterium</taxon>
    </lineage>
</organism>
<evidence type="ECO:0000313" key="2">
    <source>
        <dbReference type="Proteomes" id="UP000242469"/>
    </source>
</evidence>
<evidence type="ECO:0000313" key="1">
    <source>
        <dbReference type="EMBL" id="SEB16094.1"/>
    </source>
</evidence>
<sequence length="79" mass="9035">MKKMVFALFLLTAFYFIVFIGLGLSKDYKWSDMDWDNSGMVSVFEVMDAVDIGLRKSAKGCREYYSLKDGLPVKEVCSE</sequence>
<accession>A0A1H4H2T6</accession>
<name>A0A1H4H2T6_9GAMM</name>
<dbReference type="Proteomes" id="UP000242469">
    <property type="component" value="Unassembled WGS sequence"/>
</dbReference>
<dbReference type="EMBL" id="FNRJ01000026">
    <property type="protein sequence ID" value="SEB16094.1"/>
    <property type="molecule type" value="Genomic_DNA"/>
</dbReference>
<dbReference type="AlphaFoldDB" id="A0A1H4H2T6"/>
<dbReference type="RefSeq" id="WP_091828055.1">
    <property type="nucleotide sequence ID" value="NZ_FNRJ01000026.1"/>
</dbReference>